<name>Q21LE4_SACD2</name>
<dbReference type="EMBL" id="CP000282">
    <property type="protein sequence ID" value="ABD80485.1"/>
    <property type="molecule type" value="Genomic_DNA"/>
</dbReference>
<evidence type="ECO:0000256" key="1">
    <source>
        <dbReference type="SAM" id="MobiDB-lite"/>
    </source>
</evidence>
<dbReference type="eggNOG" id="ENOG502ZM3Y">
    <property type="taxonomic scope" value="Bacteria"/>
</dbReference>
<reference evidence="2 3" key="1">
    <citation type="journal article" date="2008" name="PLoS Genet.">
        <title>Complete genome sequence of the complex carbohydrate-degrading marine bacterium, Saccharophagus degradans strain 2-40 T.</title>
        <authorList>
            <person name="Weiner R.M."/>
            <person name="Taylor L.E.II."/>
            <person name="Henrissat B."/>
            <person name="Hauser L."/>
            <person name="Land M."/>
            <person name="Coutinho P.M."/>
            <person name="Rancurel C."/>
            <person name="Saunders E.H."/>
            <person name="Longmire A.G."/>
            <person name="Zhang H."/>
            <person name="Bayer E.A."/>
            <person name="Gilbert H.J."/>
            <person name="Larimer F."/>
            <person name="Zhulin I.B."/>
            <person name="Ekborg N.A."/>
            <person name="Lamed R."/>
            <person name="Richardson P.M."/>
            <person name="Borovok I."/>
            <person name="Hutcheson S."/>
        </authorList>
    </citation>
    <scope>NUCLEOTIDE SEQUENCE [LARGE SCALE GENOMIC DNA]</scope>
    <source>
        <strain evidence="3">2-40 / ATCC 43961 / DSM 17024</strain>
    </source>
</reference>
<dbReference type="OrthoDB" id="6400399at2"/>
<organism evidence="2 3">
    <name type="scientific">Saccharophagus degradans (strain 2-40 / ATCC 43961 / DSM 17024)</name>
    <dbReference type="NCBI Taxonomy" id="203122"/>
    <lineage>
        <taxon>Bacteria</taxon>
        <taxon>Pseudomonadati</taxon>
        <taxon>Pseudomonadota</taxon>
        <taxon>Gammaproteobacteria</taxon>
        <taxon>Cellvibrionales</taxon>
        <taxon>Cellvibrionaceae</taxon>
        <taxon>Saccharophagus</taxon>
    </lineage>
</organism>
<dbReference type="STRING" id="203122.Sde_1223"/>
<keyword evidence="3" id="KW-1185">Reference proteome</keyword>
<evidence type="ECO:0000313" key="3">
    <source>
        <dbReference type="Proteomes" id="UP000001947"/>
    </source>
</evidence>
<gene>
    <name evidence="2" type="ordered locus">Sde_1223</name>
</gene>
<feature type="compositionally biased region" description="Low complexity" evidence="1">
    <location>
        <begin position="183"/>
        <end position="202"/>
    </location>
</feature>
<dbReference type="Proteomes" id="UP000001947">
    <property type="component" value="Chromosome"/>
</dbReference>
<sequence>MNPLSMAKYGLIAVAVIGYIAYSNLSGPSTSYTEESIDLNAVLDVTVDTIYAFEENAEGEPQLGPDETFIAFSEDLAENYNAAQPALHTKPIGVAPKTDASLLAYEDLNSNNEMDQNEDALFLIEVDGENSRVIATSRSGAVNDHHFSGTSLLAGYLIGSMLSRQSAAGVNKSALANKQPVTAKAAASARARAGSGSHSSGK</sequence>
<proteinExistence type="predicted"/>
<dbReference type="AlphaFoldDB" id="Q21LE4"/>
<dbReference type="GeneID" id="98612901"/>
<evidence type="ECO:0000313" key="2">
    <source>
        <dbReference type="EMBL" id="ABD80485.1"/>
    </source>
</evidence>
<dbReference type="RefSeq" id="WP_011467705.1">
    <property type="nucleotide sequence ID" value="NC_007912.1"/>
</dbReference>
<dbReference type="KEGG" id="sde:Sde_1223"/>
<feature type="region of interest" description="Disordered" evidence="1">
    <location>
        <begin position="179"/>
        <end position="202"/>
    </location>
</feature>
<accession>Q21LE4</accession>
<protein>
    <submittedName>
        <fullName evidence="2">Uncharacterized protein</fullName>
    </submittedName>
</protein>
<dbReference type="HOGENOM" id="CLU_1353805_0_0_6"/>